<feature type="compositionally biased region" description="Pro residues" evidence="1">
    <location>
        <begin position="132"/>
        <end position="142"/>
    </location>
</feature>
<dbReference type="InterPro" id="IPR027973">
    <property type="entry name" value="FSAF1-like"/>
</dbReference>
<evidence type="ECO:0000256" key="1">
    <source>
        <dbReference type="SAM" id="MobiDB-lite"/>
    </source>
</evidence>
<keyword evidence="3" id="KW-1185">Reference proteome</keyword>
<dbReference type="InterPro" id="IPR053030">
    <property type="entry name" value="Ribosomal_biogenesis_FAF1-like"/>
</dbReference>
<evidence type="ECO:0000313" key="3">
    <source>
        <dbReference type="Proteomes" id="UP000799640"/>
    </source>
</evidence>
<feature type="region of interest" description="Disordered" evidence="1">
    <location>
        <begin position="202"/>
        <end position="230"/>
    </location>
</feature>
<feature type="compositionally biased region" description="Low complexity" evidence="1">
    <location>
        <begin position="122"/>
        <end position="131"/>
    </location>
</feature>
<feature type="region of interest" description="Disordered" evidence="1">
    <location>
        <begin position="275"/>
        <end position="294"/>
    </location>
</feature>
<protein>
    <recommendedName>
        <fullName evidence="4">Protein FAF1</fullName>
    </recommendedName>
</protein>
<feature type="compositionally biased region" description="Low complexity" evidence="1">
    <location>
        <begin position="93"/>
        <end position="107"/>
    </location>
</feature>
<proteinExistence type="predicted"/>
<organism evidence="2 3">
    <name type="scientific">Trichodelitschia bisporula</name>
    <dbReference type="NCBI Taxonomy" id="703511"/>
    <lineage>
        <taxon>Eukaryota</taxon>
        <taxon>Fungi</taxon>
        <taxon>Dikarya</taxon>
        <taxon>Ascomycota</taxon>
        <taxon>Pezizomycotina</taxon>
        <taxon>Dothideomycetes</taxon>
        <taxon>Dothideomycetes incertae sedis</taxon>
        <taxon>Phaeotrichales</taxon>
        <taxon>Phaeotrichaceae</taxon>
        <taxon>Trichodelitschia</taxon>
    </lineage>
</organism>
<feature type="region of interest" description="Disordered" evidence="1">
    <location>
        <begin position="1"/>
        <end position="44"/>
    </location>
</feature>
<sequence>MPSLAPLGKRKRPTEAPKSAPATKPAPGTKAAEPESDGDSDLQAIFKRAFEAKFAPLPFAPAADEGNHESAEEEDEDEDEWTGFDSESESESESVPAPVVVVHSTPSRALEIDKSELKAFLSSKPPTAAKPTPFPSSGPKPTPAEDEDSAANLKNDVALQRLLSESHLLSADRTSGALDPTGKNRHKALDLRLQALGAKGSLFKQEKMPMAHRKGIVRKGAERETKRRKEAKEAGIVLEVAQKAKGKSVGRRERAVDAPAVGRFRGGTLVLNSRDVASIEGPKFKSKGKGKRRR</sequence>
<feature type="compositionally biased region" description="Acidic residues" evidence="1">
    <location>
        <begin position="71"/>
        <end position="92"/>
    </location>
</feature>
<dbReference type="EMBL" id="ML996688">
    <property type="protein sequence ID" value="KAF2404736.1"/>
    <property type="molecule type" value="Genomic_DNA"/>
</dbReference>
<feature type="compositionally biased region" description="Low complexity" evidence="1">
    <location>
        <begin position="16"/>
        <end position="31"/>
    </location>
</feature>
<dbReference type="OrthoDB" id="5556956at2759"/>
<evidence type="ECO:0000313" key="2">
    <source>
        <dbReference type="EMBL" id="KAF2404736.1"/>
    </source>
</evidence>
<dbReference type="Pfam" id="PF15375">
    <property type="entry name" value="FSAF1"/>
    <property type="match status" value="1"/>
</dbReference>
<dbReference type="GO" id="GO:0000462">
    <property type="term" value="P:maturation of SSU-rRNA from tricistronic rRNA transcript (SSU-rRNA, 5.8S rRNA, LSU-rRNA)"/>
    <property type="evidence" value="ECO:0007669"/>
    <property type="project" value="TreeGrafter"/>
</dbReference>
<dbReference type="GO" id="GO:0005730">
    <property type="term" value="C:nucleolus"/>
    <property type="evidence" value="ECO:0007669"/>
    <property type="project" value="TreeGrafter"/>
</dbReference>
<dbReference type="PANTHER" id="PTHR28096:SF1">
    <property type="entry name" value="PROTEIN FAF1"/>
    <property type="match status" value="1"/>
</dbReference>
<gene>
    <name evidence="2" type="ORF">EJ06DRAFT_504173</name>
</gene>
<feature type="compositionally biased region" description="Basic and acidic residues" evidence="1">
    <location>
        <begin position="219"/>
        <end position="230"/>
    </location>
</feature>
<accession>A0A6G1I9E3</accession>
<dbReference type="PANTHER" id="PTHR28096">
    <property type="entry name" value="PROTEIN FAF1"/>
    <property type="match status" value="1"/>
</dbReference>
<evidence type="ECO:0008006" key="4">
    <source>
        <dbReference type="Google" id="ProtNLM"/>
    </source>
</evidence>
<feature type="region of interest" description="Disordered" evidence="1">
    <location>
        <begin position="56"/>
        <end position="185"/>
    </location>
</feature>
<feature type="compositionally biased region" description="Basic residues" evidence="1">
    <location>
        <begin position="284"/>
        <end position="294"/>
    </location>
</feature>
<name>A0A6G1I9E3_9PEZI</name>
<reference evidence="2" key="1">
    <citation type="journal article" date="2020" name="Stud. Mycol.">
        <title>101 Dothideomycetes genomes: a test case for predicting lifestyles and emergence of pathogens.</title>
        <authorList>
            <person name="Haridas S."/>
            <person name="Albert R."/>
            <person name="Binder M."/>
            <person name="Bloem J."/>
            <person name="Labutti K."/>
            <person name="Salamov A."/>
            <person name="Andreopoulos B."/>
            <person name="Baker S."/>
            <person name="Barry K."/>
            <person name="Bills G."/>
            <person name="Bluhm B."/>
            <person name="Cannon C."/>
            <person name="Castanera R."/>
            <person name="Culley D."/>
            <person name="Daum C."/>
            <person name="Ezra D."/>
            <person name="Gonzalez J."/>
            <person name="Henrissat B."/>
            <person name="Kuo A."/>
            <person name="Liang C."/>
            <person name="Lipzen A."/>
            <person name="Lutzoni F."/>
            <person name="Magnuson J."/>
            <person name="Mondo S."/>
            <person name="Nolan M."/>
            <person name="Ohm R."/>
            <person name="Pangilinan J."/>
            <person name="Park H.-J."/>
            <person name="Ramirez L."/>
            <person name="Alfaro M."/>
            <person name="Sun H."/>
            <person name="Tritt A."/>
            <person name="Yoshinaga Y."/>
            <person name="Zwiers L.-H."/>
            <person name="Turgeon B."/>
            <person name="Goodwin S."/>
            <person name="Spatafora J."/>
            <person name="Crous P."/>
            <person name="Grigoriev I."/>
        </authorList>
    </citation>
    <scope>NUCLEOTIDE SEQUENCE</scope>
    <source>
        <strain evidence="2">CBS 262.69</strain>
    </source>
</reference>
<dbReference type="Proteomes" id="UP000799640">
    <property type="component" value="Unassembled WGS sequence"/>
</dbReference>
<dbReference type="AlphaFoldDB" id="A0A6G1I9E3"/>